<dbReference type="EMBL" id="MU006224">
    <property type="protein sequence ID" value="KAF2827478.1"/>
    <property type="molecule type" value="Genomic_DNA"/>
</dbReference>
<name>A0A6A7A3V9_9PLEO</name>
<keyword evidence="2" id="KW-1185">Reference proteome</keyword>
<proteinExistence type="predicted"/>
<evidence type="ECO:0000313" key="2">
    <source>
        <dbReference type="Proteomes" id="UP000799424"/>
    </source>
</evidence>
<dbReference type="OrthoDB" id="10530813at2759"/>
<gene>
    <name evidence="1" type="ORF">CC86DRAFT_369591</name>
</gene>
<protein>
    <submittedName>
        <fullName evidence="1">Uncharacterized protein</fullName>
    </submittedName>
</protein>
<dbReference type="Proteomes" id="UP000799424">
    <property type="component" value="Unassembled WGS sequence"/>
</dbReference>
<reference evidence="1" key="1">
    <citation type="journal article" date="2020" name="Stud. Mycol.">
        <title>101 Dothideomycetes genomes: a test case for predicting lifestyles and emergence of pathogens.</title>
        <authorList>
            <person name="Haridas S."/>
            <person name="Albert R."/>
            <person name="Binder M."/>
            <person name="Bloem J."/>
            <person name="Labutti K."/>
            <person name="Salamov A."/>
            <person name="Andreopoulos B."/>
            <person name="Baker S."/>
            <person name="Barry K."/>
            <person name="Bills G."/>
            <person name="Bluhm B."/>
            <person name="Cannon C."/>
            <person name="Castanera R."/>
            <person name="Culley D."/>
            <person name="Daum C."/>
            <person name="Ezra D."/>
            <person name="Gonzalez J."/>
            <person name="Henrissat B."/>
            <person name="Kuo A."/>
            <person name="Liang C."/>
            <person name="Lipzen A."/>
            <person name="Lutzoni F."/>
            <person name="Magnuson J."/>
            <person name="Mondo S."/>
            <person name="Nolan M."/>
            <person name="Ohm R."/>
            <person name="Pangilinan J."/>
            <person name="Park H.-J."/>
            <person name="Ramirez L."/>
            <person name="Alfaro M."/>
            <person name="Sun H."/>
            <person name="Tritt A."/>
            <person name="Yoshinaga Y."/>
            <person name="Zwiers L.-H."/>
            <person name="Turgeon B."/>
            <person name="Goodwin S."/>
            <person name="Spatafora J."/>
            <person name="Crous P."/>
            <person name="Grigoriev I."/>
        </authorList>
    </citation>
    <scope>NUCLEOTIDE SEQUENCE</scope>
    <source>
        <strain evidence="1">CBS 113818</strain>
    </source>
</reference>
<sequence length="122" mass="13154">MSTAAQTNELSLTMIIDLTKENALALYGRSMTYSIITTCPQSRGSTLATQKYDGHKIHALLIGYSIADPGRGKLLRGAYTQGSGRTPPTVACALRLLFDETRRDVLGFVGRWIGRIFGACGG</sequence>
<organism evidence="1 2">
    <name type="scientific">Ophiobolus disseminans</name>
    <dbReference type="NCBI Taxonomy" id="1469910"/>
    <lineage>
        <taxon>Eukaryota</taxon>
        <taxon>Fungi</taxon>
        <taxon>Dikarya</taxon>
        <taxon>Ascomycota</taxon>
        <taxon>Pezizomycotina</taxon>
        <taxon>Dothideomycetes</taxon>
        <taxon>Pleosporomycetidae</taxon>
        <taxon>Pleosporales</taxon>
        <taxon>Pleosporineae</taxon>
        <taxon>Phaeosphaeriaceae</taxon>
        <taxon>Ophiobolus</taxon>
    </lineage>
</organism>
<evidence type="ECO:0000313" key="1">
    <source>
        <dbReference type="EMBL" id="KAF2827478.1"/>
    </source>
</evidence>
<accession>A0A6A7A3V9</accession>
<dbReference type="AlphaFoldDB" id="A0A6A7A3V9"/>